<gene>
    <name evidence="5" type="ORF">KLLA0_D18755g</name>
</gene>
<dbReference type="InterPro" id="IPR001214">
    <property type="entry name" value="SET_dom"/>
</dbReference>
<reference evidence="5 6" key="1">
    <citation type="journal article" date="2004" name="Nature">
        <title>Genome evolution in yeasts.</title>
        <authorList>
            <consortium name="Genolevures"/>
            <person name="Dujon B."/>
            <person name="Sherman D."/>
            <person name="Fischer G."/>
            <person name="Durrens P."/>
            <person name="Casaregola S."/>
            <person name="Lafontaine I."/>
            <person name="de Montigny J."/>
            <person name="Marck C."/>
            <person name="Neuveglise C."/>
            <person name="Talla E."/>
            <person name="Goffard N."/>
            <person name="Frangeul L."/>
            <person name="Aigle M."/>
            <person name="Anthouard V."/>
            <person name="Babour A."/>
            <person name="Barbe V."/>
            <person name="Barnay S."/>
            <person name="Blanchin S."/>
            <person name="Beckerich J.M."/>
            <person name="Beyne E."/>
            <person name="Bleykasten C."/>
            <person name="Boisrame A."/>
            <person name="Boyer J."/>
            <person name="Cattolico L."/>
            <person name="Confanioleri F."/>
            <person name="de Daruvar A."/>
            <person name="Despons L."/>
            <person name="Fabre E."/>
            <person name="Fairhead C."/>
            <person name="Ferry-Dumazet H."/>
            <person name="Groppi A."/>
            <person name="Hantraye F."/>
            <person name="Hennequin C."/>
            <person name="Jauniaux N."/>
            <person name="Joyet P."/>
            <person name="Kachouri R."/>
            <person name="Kerrest A."/>
            <person name="Koszul R."/>
            <person name="Lemaire M."/>
            <person name="Lesur I."/>
            <person name="Ma L."/>
            <person name="Muller H."/>
            <person name="Nicaud J.M."/>
            <person name="Nikolski M."/>
            <person name="Oztas S."/>
            <person name="Ozier-Kalogeropoulos O."/>
            <person name="Pellenz S."/>
            <person name="Potier S."/>
            <person name="Richard G.F."/>
            <person name="Straub M.L."/>
            <person name="Suleau A."/>
            <person name="Swennene D."/>
            <person name="Tekaia F."/>
            <person name="Wesolowski-Louvel M."/>
            <person name="Westhof E."/>
            <person name="Wirth B."/>
            <person name="Zeniou-Meyer M."/>
            <person name="Zivanovic I."/>
            <person name="Bolotin-Fukuhara M."/>
            <person name="Thierry A."/>
            <person name="Bouchier C."/>
            <person name="Caudron B."/>
            <person name="Scarpelli C."/>
            <person name="Gaillardin C."/>
            <person name="Weissenbach J."/>
            <person name="Wincker P."/>
            <person name="Souciet J.L."/>
        </authorList>
    </citation>
    <scope>NUCLEOTIDE SEQUENCE [LARGE SCALE GENOMIC DNA]</scope>
    <source>
        <strain evidence="6">ATCC 8585 / CBS 2359 / DSM 70799 / NBRC 1267 / NRRL Y-1140 / WM37</strain>
    </source>
</reference>
<dbReference type="PANTHER" id="PTHR13271">
    <property type="entry name" value="UNCHARACTERIZED PUTATIVE METHYLTRANSFERASE"/>
    <property type="match status" value="1"/>
</dbReference>
<feature type="domain" description="SET" evidence="4">
    <location>
        <begin position="30"/>
        <end position="317"/>
    </location>
</feature>
<dbReference type="AlphaFoldDB" id="Q6CQ97"/>
<dbReference type="GO" id="GO:0016279">
    <property type="term" value="F:protein-lysine N-methyltransferase activity"/>
    <property type="evidence" value="ECO:0007669"/>
    <property type="project" value="UniProtKB-ARBA"/>
</dbReference>
<dbReference type="PANTHER" id="PTHR13271:SF47">
    <property type="entry name" value="ACTIN-HISTIDINE N-METHYLTRANSFERASE"/>
    <property type="match status" value="1"/>
</dbReference>
<dbReference type="PaxDb" id="284590-Q6CQ97"/>
<protein>
    <submittedName>
        <fullName evidence="5">KLLA0D18755p</fullName>
    </submittedName>
</protein>
<organism evidence="5 6">
    <name type="scientific">Kluyveromyces lactis (strain ATCC 8585 / CBS 2359 / DSM 70799 / NBRC 1267 / NRRL Y-1140 / WM37)</name>
    <name type="common">Yeast</name>
    <name type="synonym">Candida sphaerica</name>
    <dbReference type="NCBI Taxonomy" id="284590"/>
    <lineage>
        <taxon>Eukaryota</taxon>
        <taxon>Fungi</taxon>
        <taxon>Dikarya</taxon>
        <taxon>Ascomycota</taxon>
        <taxon>Saccharomycotina</taxon>
        <taxon>Saccharomycetes</taxon>
        <taxon>Saccharomycetales</taxon>
        <taxon>Saccharomycetaceae</taxon>
        <taxon>Kluyveromyces</taxon>
    </lineage>
</organism>
<evidence type="ECO:0000313" key="5">
    <source>
        <dbReference type="EMBL" id="CAH00988.1"/>
    </source>
</evidence>
<dbReference type="InterPro" id="IPR016852">
    <property type="entry name" value="SET_MeTrfase"/>
</dbReference>
<dbReference type="Proteomes" id="UP000000598">
    <property type="component" value="Chromosome D"/>
</dbReference>
<evidence type="ECO:0000256" key="2">
    <source>
        <dbReference type="ARBA" id="ARBA00022679"/>
    </source>
</evidence>
<dbReference type="InterPro" id="IPR050600">
    <property type="entry name" value="SETD3_SETD6_MTase"/>
</dbReference>
<dbReference type="PROSITE" id="PS50280">
    <property type="entry name" value="SET"/>
    <property type="match status" value="1"/>
</dbReference>
<keyword evidence="6" id="KW-1185">Reference proteome</keyword>
<dbReference type="EMBL" id="CR382124">
    <property type="protein sequence ID" value="CAH00988.1"/>
    <property type="molecule type" value="Genomic_DNA"/>
</dbReference>
<dbReference type="InParanoid" id="Q6CQ97"/>
<dbReference type="OMA" id="YWGDYTI"/>
<dbReference type="GO" id="GO:0032259">
    <property type="term" value="P:methylation"/>
    <property type="evidence" value="ECO:0007669"/>
    <property type="project" value="UniProtKB-KW"/>
</dbReference>
<dbReference type="KEGG" id="kla:KLLA0_D18755g"/>
<accession>Q6CQ97</accession>
<sequence length="461" mass="53904">MRNDETKFSDGKISRLLEWLNGSGKCYVNPKIEVFEDPLVGRGIRLGNGMLTKNEVLISIPSSHQLNFHTVLHWIAKFNKNIFTNDNISIGEAATELFDDQGQEDPRIKAYGIFNQEELTDFNSFQLLCLFILAEWILLPNWSNGTITSWWKPFFDIFPTDDELRSIPTKWSLVRSDKNASILLESLPTASSEHEKRISQLLLADWNAVRGFLKKWTEEFTHSTIGMDELFSHFVHIYFVINSRCLYMEIPLKTDVKDYFTMVPFVDYLNHTNKASLHCYPEINKLKRNVYGLGEFSIRVGNHQYEKAGEELFLNYGAHSNDFLLAEYGFTTLCNEWNFIDLTPEFCNMFTDPKDITFLDNLGYWKDFTISKGEISYRILVAVSLLVHRDHRKTERFALGYITEEYFEPETSSVINSLLRELEFQYMSKIDRISEIQDDDWCKRNLLNLYEGYIEILRSLL</sequence>
<dbReference type="eggNOG" id="KOG1337">
    <property type="taxonomic scope" value="Eukaryota"/>
</dbReference>
<dbReference type="STRING" id="284590.Q6CQ97"/>
<proteinExistence type="predicted"/>
<dbReference type="FunCoup" id="Q6CQ97">
    <property type="interactions" value="78"/>
</dbReference>
<evidence type="ECO:0000256" key="3">
    <source>
        <dbReference type="ARBA" id="ARBA00022691"/>
    </source>
</evidence>
<evidence type="ECO:0000313" key="6">
    <source>
        <dbReference type="Proteomes" id="UP000000598"/>
    </source>
</evidence>
<dbReference type="PIRSF" id="PIRSF027158">
    <property type="entry name" value="Lys_MTase_YDR198C_prd"/>
    <property type="match status" value="1"/>
</dbReference>
<evidence type="ECO:0000256" key="1">
    <source>
        <dbReference type="ARBA" id="ARBA00022603"/>
    </source>
</evidence>
<dbReference type="InterPro" id="IPR046341">
    <property type="entry name" value="SET_dom_sf"/>
</dbReference>
<keyword evidence="1" id="KW-0489">Methyltransferase</keyword>
<keyword evidence="2" id="KW-0808">Transferase</keyword>
<dbReference type="HOGENOM" id="CLU_041939_0_0_1"/>
<name>Q6CQ97_KLULA</name>
<evidence type="ECO:0000259" key="4">
    <source>
        <dbReference type="PROSITE" id="PS50280"/>
    </source>
</evidence>
<dbReference type="SUPFAM" id="SSF82199">
    <property type="entry name" value="SET domain"/>
    <property type="match status" value="1"/>
</dbReference>
<dbReference type="Gene3D" id="3.90.1410.10">
    <property type="entry name" value="set domain protein methyltransferase, domain 1"/>
    <property type="match status" value="1"/>
</dbReference>
<keyword evidence="3" id="KW-0949">S-adenosyl-L-methionine</keyword>